<dbReference type="AlphaFoldDB" id="A0A916JNW1"/>
<dbReference type="EMBL" id="OU015584">
    <property type="protein sequence ID" value="CAG5084718.1"/>
    <property type="molecule type" value="Genomic_DNA"/>
</dbReference>
<organism evidence="2 3">
    <name type="scientific">Parvicella tangerina</name>
    <dbReference type="NCBI Taxonomy" id="2829795"/>
    <lineage>
        <taxon>Bacteria</taxon>
        <taxon>Pseudomonadati</taxon>
        <taxon>Bacteroidota</taxon>
        <taxon>Flavobacteriia</taxon>
        <taxon>Flavobacteriales</taxon>
        <taxon>Parvicellaceae</taxon>
        <taxon>Parvicella</taxon>
    </lineage>
</organism>
<name>A0A916JNW1_9FLAO</name>
<dbReference type="InterPro" id="IPR016187">
    <property type="entry name" value="CTDL_fold"/>
</dbReference>
<evidence type="ECO:0000313" key="2">
    <source>
        <dbReference type="EMBL" id="CAG5084718.1"/>
    </source>
</evidence>
<dbReference type="Gene3D" id="3.90.1580.10">
    <property type="entry name" value="paralog of FGE (formylglycine-generating enzyme)"/>
    <property type="match status" value="2"/>
</dbReference>
<dbReference type="Proteomes" id="UP000683507">
    <property type="component" value="Chromosome"/>
</dbReference>
<accession>A0A916JNW1</accession>
<feature type="domain" description="Sulfatase-modifying factor enzyme-like" evidence="1">
    <location>
        <begin position="36"/>
        <end position="230"/>
    </location>
</feature>
<dbReference type="PANTHER" id="PTHR23150:SF19">
    <property type="entry name" value="FORMYLGLYCINE-GENERATING ENZYME"/>
    <property type="match status" value="1"/>
</dbReference>
<dbReference type="SUPFAM" id="SSF56436">
    <property type="entry name" value="C-type lectin-like"/>
    <property type="match status" value="2"/>
</dbReference>
<evidence type="ECO:0000313" key="3">
    <source>
        <dbReference type="Proteomes" id="UP000683507"/>
    </source>
</evidence>
<gene>
    <name evidence="2" type="ORF">CRYO30217_02548</name>
</gene>
<dbReference type="InterPro" id="IPR042095">
    <property type="entry name" value="SUMF_sf"/>
</dbReference>
<sequence>MKFFLPVLLLFIFSSIQAKKEREIVGCKPVYKERVFMSVTEVSNINYREFLFDMRKKGEDVTALLPDTTDWRNKGSYNEPYVEYYFRHPAYNDYPVVGVSKDQAKAFCSWLSEVLTTSYRLDDQSDIDSVVVRLPTKQEWIDAAKGGNDYYEYPWKGHSLRWEEGKFQGDMRANCIRGRGDYMGIAGSLNDHADVTAPVKSYWPNDYGLYNCAGNVAELVADDNVAMGGSWNSYGNDIKVTSEMPADSSSARIGFRYLVEVVRLKPTKRKSLEIDKKYVKKSLVQIDSIFVSKFEVSNALYNKFLTETNHSIQDTTVWNDQFIYSNWFTCNYRWHENYTNFPAVGMNRKDIAAFCEWLNRKLQPYYDYDIQVDLPTEEEWEYLARGGLSLSPYPWGGPYIRNSKGCLLANHRYVPNAFETRSPSGEYGVIYPKGRHEMFGADEDGFLGCAPVESYHPNGYELYNMGGNVREMIKNNNEFTKGGGWNSRDYYVQITIRELINEIPAADIGFRYIVRRIE</sequence>
<dbReference type="InterPro" id="IPR051043">
    <property type="entry name" value="Sulfatase_Mod_Factor_Kinase"/>
</dbReference>
<dbReference type="KEGG" id="ptan:CRYO30217_02548"/>
<dbReference type="Pfam" id="PF03781">
    <property type="entry name" value="FGE-sulfatase"/>
    <property type="match status" value="2"/>
</dbReference>
<proteinExistence type="predicted"/>
<keyword evidence="3" id="KW-1185">Reference proteome</keyword>
<dbReference type="GO" id="GO:0120147">
    <property type="term" value="F:formylglycine-generating oxidase activity"/>
    <property type="evidence" value="ECO:0007669"/>
    <property type="project" value="TreeGrafter"/>
</dbReference>
<evidence type="ECO:0000259" key="1">
    <source>
        <dbReference type="Pfam" id="PF03781"/>
    </source>
</evidence>
<dbReference type="RefSeq" id="WP_258542768.1">
    <property type="nucleotide sequence ID" value="NZ_OU015584.1"/>
</dbReference>
<reference evidence="2" key="1">
    <citation type="submission" date="2021-04" db="EMBL/GenBank/DDBJ databases">
        <authorList>
            <person name="Rodrigo-Torres L."/>
            <person name="Arahal R. D."/>
            <person name="Lucena T."/>
        </authorList>
    </citation>
    <scope>NUCLEOTIDE SEQUENCE</scope>
    <source>
        <strain evidence="2">AS29M-1</strain>
    </source>
</reference>
<feature type="domain" description="Sulfatase-modifying factor enzyme-like" evidence="1">
    <location>
        <begin position="285"/>
        <end position="476"/>
    </location>
</feature>
<dbReference type="InterPro" id="IPR005532">
    <property type="entry name" value="SUMF_dom"/>
</dbReference>
<protein>
    <recommendedName>
        <fullName evidence="1">Sulfatase-modifying factor enzyme-like domain-containing protein</fullName>
    </recommendedName>
</protein>
<dbReference type="PANTHER" id="PTHR23150">
    <property type="entry name" value="SULFATASE MODIFYING FACTOR 1, 2"/>
    <property type="match status" value="1"/>
</dbReference>